<dbReference type="Proteomes" id="UP000005092">
    <property type="component" value="Unassembled WGS sequence"/>
</dbReference>
<sequence>MNDAAGSPYFTQVFPLVNAGSFWEFAIIHREEIVSLTFDVAAPNMFNDANDFQEELRSLRDQENVSEVKTTLKSDTVLKHSSSRIAEIVNYVERGAGELSAEAADGSRYSSTQYEVKETVEIESHSRNMPKFLREIGNVLSRFFP</sequence>
<organism evidence="1 2">
    <name type="scientific">Rhizobium leguminosarum bv. trifolii WSM597</name>
    <dbReference type="NCBI Taxonomy" id="754764"/>
    <lineage>
        <taxon>Bacteria</taxon>
        <taxon>Pseudomonadati</taxon>
        <taxon>Pseudomonadota</taxon>
        <taxon>Alphaproteobacteria</taxon>
        <taxon>Hyphomicrobiales</taxon>
        <taxon>Rhizobiaceae</taxon>
        <taxon>Rhizobium/Agrobacterium group</taxon>
        <taxon>Rhizobium</taxon>
    </lineage>
</organism>
<proteinExistence type="predicted"/>
<evidence type="ECO:0000313" key="2">
    <source>
        <dbReference type="Proteomes" id="UP000005092"/>
    </source>
</evidence>
<name>I9N8Z1_RHILT</name>
<gene>
    <name evidence="1" type="ORF">Rleg9DRAFT_3222</name>
</gene>
<dbReference type="EMBL" id="JH719381">
    <property type="protein sequence ID" value="EJB04369.1"/>
    <property type="molecule type" value="Genomic_DNA"/>
</dbReference>
<evidence type="ECO:0000313" key="1">
    <source>
        <dbReference type="EMBL" id="EJB04369.1"/>
    </source>
</evidence>
<reference evidence="1 2" key="1">
    <citation type="submission" date="2012-02" db="EMBL/GenBank/DDBJ databases">
        <title>Improved High-Quality Draft Sequence of Rhizobium leguminosarum bv. trifolii WSM597.</title>
        <authorList>
            <consortium name="US DOE Joint Genome Institute"/>
            <person name="Lucas S."/>
            <person name="Han J."/>
            <person name="Lapidus A."/>
            <person name="Cheng J.-F."/>
            <person name="Goodwin L."/>
            <person name="Pitluck S."/>
            <person name="Peters L."/>
            <person name="Ovchinnikova G."/>
            <person name="Held B."/>
            <person name="Detter J.C."/>
            <person name="Han C."/>
            <person name="Tapia R."/>
            <person name="Land M."/>
            <person name="Hauser L."/>
            <person name="Kyrpides N."/>
            <person name="Ivanova N."/>
            <person name="Pagani I."/>
            <person name="Brau L."/>
            <person name="Yates R."/>
            <person name="O'Hara G."/>
            <person name="Rui T."/>
            <person name="Howieson J."/>
            <person name="Reeve W."/>
            <person name="Woyke T."/>
        </authorList>
    </citation>
    <scope>NUCLEOTIDE SEQUENCE [LARGE SCALE GENOMIC DNA]</scope>
    <source>
        <strain evidence="1 2">WSM597</strain>
    </source>
</reference>
<dbReference type="AlphaFoldDB" id="I9N8Z1"/>
<dbReference type="HOGENOM" id="CLU_1785334_0_0_5"/>
<accession>I9N8Z1</accession>
<protein>
    <submittedName>
        <fullName evidence="1">Uncharacterized protein</fullName>
    </submittedName>
</protein>